<evidence type="ECO:0000313" key="2">
    <source>
        <dbReference type="EMBL" id="HJG81443.1"/>
    </source>
</evidence>
<keyword evidence="1" id="KW-0472">Membrane</keyword>
<dbReference type="AlphaFoldDB" id="A0A921MFW8"/>
<protein>
    <submittedName>
        <fullName evidence="2">Uncharacterized protein</fullName>
    </submittedName>
</protein>
<name>A0A921MFW8_9MICO</name>
<sequence>MDPLRLILFVLILLLALSVAYYFALRATKPPAQDPDDEDGAAPLM</sequence>
<feature type="transmembrane region" description="Helical" evidence="1">
    <location>
        <begin position="6"/>
        <end position="25"/>
    </location>
</feature>
<evidence type="ECO:0000313" key="3">
    <source>
        <dbReference type="Proteomes" id="UP000784435"/>
    </source>
</evidence>
<reference evidence="2" key="2">
    <citation type="submission" date="2021-09" db="EMBL/GenBank/DDBJ databases">
        <authorList>
            <person name="Gilroy R."/>
        </authorList>
    </citation>
    <scope>NUCLEOTIDE SEQUENCE</scope>
    <source>
        <strain evidence="2">ChiGjej5B5-7349</strain>
    </source>
</reference>
<comment type="caution">
    <text evidence="2">The sequence shown here is derived from an EMBL/GenBank/DDBJ whole genome shotgun (WGS) entry which is preliminary data.</text>
</comment>
<reference evidence="2" key="1">
    <citation type="journal article" date="2021" name="PeerJ">
        <title>Extensive microbial diversity within the chicken gut microbiome revealed by metagenomics and culture.</title>
        <authorList>
            <person name="Gilroy R."/>
            <person name="Ravi A."/>
            <person name="Getino M."/>
            <person name="Pursley I."/>
            <person name="Horton D.L."/>
            <person name="Alikhan N.F."/>
            <person name="Baker D."/>
            <person name="Gharbi K."/>
            <person name="Hall N."/>
            <person name="Watson M."/>
            <person name="Adriaenssens E.M."/>
            <person name="Foster-Nyarko E."/>
            <person name="Jarju S."/>
            <person name="Secka A."/>
            <person name="Antonio M."/>
            <person name="Oren A."/>
            <person name="Chaudhuri R.R."/>
            <person name="La Ragione R."/>
            <person name="Hildebrand F."/>
            <person name="Pallen M.J."/>
        </authorList>
    </citation>
    <scope>NUCLEOTIDE SEQUENCE</scope>
    <source>
        <strain evidence="2">ChiGjej5B5-7349</strain>
    </source>
</reference>
<dbReference type="EMBL" id="DYUK01000317">
    <property type="protein sequence ID" value="HJG81443.1"/>
    <property type="molecule type" value="Genomic_DNA"/>
</dbReference>
<accession>A0A921MFW8</accession>
<proteinExistence type="predicted"/>
<gene>
    <name evidence="2" type="ORF">K8V08_13650</name>
</gene>
<keyword evidence="1" id="KW-0812">Transmembrane</keyword>
<keyword evidence="1" id="KW-1133">Transmembrane helix</keyword>
<organism evidence="2 3">
    <name type="scientific">Brevibacterium senegalense</name>
    <dbReference type="NCBI Taxonomy" id="1033736"/>
    <lineage>
        <taxon>Bacteria</taxon>
        <taxon>Bacillati</taxon>
        <taxon>Actinomycetota</taxon>
        <taxon>Actinomycetes</taxon>
        <taxon>Micrococcales</taxon>
        <taxon>Brevibacteriaceae</taxon>
        <taxon>Brevibacterium</taxon>
    </lineage>
</organism>
<evidence type="ECO:0000256" key="1">
    <source>
        <dbReference type="SAM" id="Phobius"/>
    </source>
</evidence>
<dbReference type="Proteomes" id="UP000784435">
    <property type="component" value="Unassembled WGS sequence"/>
</dbReference>